<dbReference type="PROSITE" id="PS50297">
    <property type="entry name" value="ANK_REP_REGION"/>
    <property type="match status" value="3"/>
</dbReference>
<dbReference type="EMBL" id="LR789553">
    <property type="protein sequence ID" value="CAB3265415.1"/>
    <property type="molecule type" value="mRNA"/>
</dbReference>
<dbReference type="Pfam" id="PF13637">
    <property type="entry name" value="Ank_4"/>
    <property type="match status" value="1"/>
</dbReference>
<sequence length="881" mass="99335">MRSIKAKLKKPANSVPSNKDDWSKLDQRVWHSVAVNHPVKLASKLSKHENINVNKISPDVGYSVVHYAAAKGLDDCLNVLLAHKANVSTRDVTGATPLHASARYGHKGTTTKLLASRTVDVNARDNNCCTALHFAAFEGHLDCLRLIADEKGSDIHCVDKEGRTSLMVAAAMGRLPVCTELIRRGVDVNHKDSSDLQHTALTLAAEAGHADVVRLLCENGADHDTKLLDGRNALDVARGRSRKSVIDALHIMQLTEAAKKNDKGPRLSTSTKPNEKIDERQMQRKSVADVFVPSGDEGSVRSLPTKQHDGATRGHVYKHKPDLSNSGVLSLYNDSKNFSNLYERDVHMYDSKSTLASISSIDVTGDSQTNRSYVTADTSMTSPPSAPPSVDLRRQIARLSDELKERDEMVNSLQAEVKEFKAIVGEMEALKMSYRKAEIVAKDLEKDNKSLASKRKQLHDNNELLTTRVHKLQKELEKTNQNESNTRQKLADREKEINEANSRISELAEENKRLAEANNTQSAKLSALNASMLNLLTEVDQPSDSTDSQTNFNAISLLLLKTLKEHKNRQKKSAIEEEQKKVELEKLQRRLREREDEVEDLSARVAKSQTSLGKCQEENDKLVVTLRNETERLDEFETLHKKQAQAIDSLTRENARLQLQLAGSEESATLIQDLQEKILWYMDANQRLEEEVSKERKRREEGEKMILNDVTMITAQYNESEKSKAELEKALSEMRSERNQREAKITRLDEELQRAENRRNESEVECNRARQQLTEAKRESSKLQEEVSSLRRSKKELSTQLGSLKIYGFNDAERKRIDSMQKQLDHLCKHIQSSEEDYNHTIAIYRSHLLKAAEGELNAEVLTELKGILKLLGQPHSSQDP</sequence>
<dbReference type="GO" id="GO:0045087">
    <property type="term" value="P:innate immune response"/>
    <property type="evidence" value="ECO:0007669"/>
    <property type="project" value="TreeGrafter"/>
</dbReference>
<feature type="repeat" description="ANK" evidence="3">
    <location>
        <begin position="196"/>
        <end position="228"/>
    </location>
</feature>
<dbReference type="SMART" id="SM00248">
    <property type="entry name" value="ANK"/>
    <property type="match status" value="5"/>
</dbReference>
<keyword evidence="2 3" id="KW-0040">ANK repeat</keyword>
<dbReference type="SUPFAM" id="SSF48403">
    <property type="entry name" value="Ankyrin repeat"/>
    <property type="match status" value="1"/>
</dbReference>
<dbReference type="PROSITE" id="PS50088">
    <property type="entry name" value="ANK_REPEAT"/>
    <property type="match status" value="4"/>
</dbReference>
<protein>
    <submittedName>
        <fullName evidence="5">Ankycorbin-like</fullName>
    </submittedName>
</protein>
<feature type="region of interest" description="Disordered" evidence="4">
    <location>
        <begin position="476"/>
        <end position="496"/>
    </location>
</feature>
<evidence type="ECO:0000256" key="2">
    <source>
        <dbReference type="ARBA" id="ARBA00023043"/>
    </source>
</evidence>
<feature type="compositionally biased region" description="Basic residues" evidence="4">
    <location>
        <begin position="1"/>
        <end position="10"/>
    </location>
</feature>
<feature type="repeat" description="ANK" evidence="3">
    <location>
        <begin position="60"/>
        <end position="92"/>
    </location>
</feature>
<dbReference type="InterPro" id="IPR002110">
    <property type="entry name" value="Ankyrin_rpt"/>
</dbReference>
<gene>
    <name evidence="5" type="primary">Rai14</name>
</gene>
<dbReference type="InterPro" id="IPR051631">
    <property type="entry name" value="Ankyrin-KH/SAM_domain"/>
</dbReference>
<feature type="region of interest" description="Disordered" evidence="4">
    <location>
        <begin position="1"/>
        <end position="21"/>
    </location>
</feature>
<dbReference type="AlphaFoldDB" id="A0A6F9DR87"/>
<dbReference type="PRINTS" id="PR01415">
    <property type="entry name" value="ANKYRIN"/>
</dbReference>
<evidence type="ECO:0000256" key="3">
    <source>
        <dbReference type="PROSITE-ProRule" id="PRU00023"/>
    </source>
</evidence>
<feature type="repeat" description="ANK" evidence="3">
    <location>
        <begin position="161"/>
        <end position="193"/>
    </location>
</feature>
<feature type="region of interest" description="Disordered" evidence="4">
    <location>
        <begin position="772"/>
        <end position="794"/>
    </location>
</feature>
<dbReference type="Pfam" id="PF12796">
    <property type="entry name" value="Ank_2"/>
    <property type="match status" value="1"/>
</dbReference>
<feature type="repeat" description="ANK" evidence="3">
    <location>
        <begin position="93"/>
        <end position="126"/>
    </location>
</feature>
<feature type="region of interest" description="Disordered" evidence="4">
    <location>
        <begin position="293"/>
        <end position="319"/>
    </location>
</feature>
<dbReference type="Pfam" id="PF00023">
    <property type="entry name" value="Ank"/>
    <property type="match status" value="1"/>
</dbReference>
<dbReference type="GO" id="GO:0005737">
    <property type="term" value="C:cytoplasm"/>
    <property type="evidence" value="ECO:0007669"/>
    <property type="project" value="TreeGrafter"/>
</dbReference>
<dbReference type="PANTHER" id="PTHR23206">
    <property type="entry name" value="MASK PROTEIN"/>
    <property type="match status" value="1"/>
</dbReference>
<reference evidence="5" key="1">
    <citation type="submission" date="2020-04" db="EMBL/GenBank/DDBJ databases">
        <authorList>
            <person name="Neveu A P."/>
        </authorList>
    </citation>
    <scope>NUCLEOTIDE SEQUENCE</scope>
    <source>
        <tissue evidence="5">Whole embryo</tissue>
    </source>
</reference>
<dbReference type="Gene3D" id="1.25.40.20">
    <property type="entry name" value="Ankyrin repeat-containing domain"/>
    <property type="match status" value="1"/>
</dbReference>
<feature type="compositionally biased region" description="Basic and acidic residues" evidence="4">
    <location>
        <begin position="775"/>
        <end position="789"/>
    </location>
</feature>
<accession>A0A6F9DR87</accession>
<keyword evidence="1" id="KW-0677">Repeat</keyword>
<dbReference type="PANTHER" id="PTHR23206:SF7">
    <property type="entry name" value="PROTEIN KINASE DOMAIN-CONTAINING PROTEIN"/>
    <property type="match status" value="1"/>
</dbReference>
<proteinExistence type="evidence at transcript level"/>
<evidence type="ECO:0000313" key="5">
    <source>
        <dbReference type="EMBL" id="CAB3265415.1"/>
    </source>
</evidence>
<evidence type="ECO:0000256" key="1">
    <source>
        <dbReference type="ARBA" id="ARBA00022737"/>
    </source>
</evidence>
<name>A0A6F9DR87_9ASCI</name>
<evidence type="ECO:0000256" key="4">
    <source>
        <dbReference type="SAM" id="MobiDB-lite"/>
    </source>
</evidence>
<organism evidence="5">
    <name type="scientific">Phallusia mammillata</name>
    <dbReference type="NCBI Taxonomy" id="59560"/>
    <lineage>
        <taxon>Eukaryota</taxon>
        <taxon>Metazoa</taxon>
        <taxon>Chordata</taxon>
        <taxon>Tunicata</taxon>
        <taxon>Ascidiacea</taxon>
        <taxon>Phlebobranchia</taxon>
        <taxon>Ascidiidae</taxon>
        <taxon>Phallusia</taxon>
    </lineage>
</organism>
<dbReference type="InterPro" id="IPR036770">
    <property type="entry name" value="Ankyrin_rpt-contain_sf"/>
</dbReference>